<gene>
    <name evidence="1" type="ORF">ACFPXP_02475</name>
</gene>
<keyword evidence="2" id="KW-1185">Reference proteome</keyword>
<evidence type="ECO:0000313" key="1">
    <source>
        <dbReference type="EMBL" id="MFC5985327.1"/>
    </source>
</evidence>
<name>A0ABW1IJU4_9BACL</name>
<dbReference type="EMBL" id="JBHSQV010000013">
    <property type="protein sequence ID" value="MFC5985327.1"/>
    <property type="molecule type" value="Genomic_DNA"/>
</dbReference>
<dbReference type="Pfam" id="PF05402">
    <property type="entry name" value="PqqD"/>
    <property type="match status" value="1"/>
</dbReference>
<dbReference type="InterPro" id="IPR041881">
    <property type="entry name" value="PqqD_sf"/>
</dbReference>
<dbReference type="Proteomes" id="UP001596250">
    <property type="component" value="Unassembled WGS sequence"/>
</dbReference>
<dbReference type="Gene3D" id="1.10.10.1150">
    <property type="entry name" value="Coenzyme PQQ synthesis protein D (PqqD)"/>
    <property type="match status" value="1"/>
</dbReference>
<protein>
    <submittedName>
        <fullName evidence="1">Lasso peptide biosynthesis PqqD family chaperone</fullName>
    </submittedName>
</protein>
<evidence type="ECO:0000313" key="2">
    <source>
        <dbReference type="Proteomes" id="UP001596250"/>
    </source>
</evidence>
<proteinExistence type="predicted"/>
<dbReference type="RefSeq" id="WP_379892057.1">
    <property type="nucleotide sequence ID" value="NZ_CBCSCT010000022.1"/>
</dbReference>
<dbReference type="InterPro" id="IPR008792">
    <property type="entry name" value="PQQD"/>
</dbReference>
<dbReference type="NCBIfam" id="NF033536">
    <property type="entry name" value="lasso_PqqD_Bac"/>
    <property type="match status" value="1"/>
</dbReference>
<organism evidence="1 2">
    <name type="scientific">Marinicrinis lubricantis</name>
    <dbReference type="NCBI Taxonomy" id="2086470"/>
    <lineage>
        <taxon>Bacteria</taxon>
        <taxon>Bacillati</taxon>
        <taxon>Bacillota</taxon>
        <taxon>Bacilli</taxon>
        <taxon>Bacillales</taxon>
        <taxon>Paenibacillaceae</taxon>
    </lineage>
</organism>
<accession>A0ABW1IJU4</accession>
<reference evidence="2" key="1">
    <citation type="journal article" date="2019" name="Int. J. Syst. Evol. Microbiol.">
        <title>The Global Catalogue of Microorganisms (GCM) 10K type strain sequencing project: providing services to taxonomists for standard genome sequencing and annotation.</title>
        <authorList>
            <consortium name="The Broad Institute Genomics Platform"/>
            <consortium name="The Broad Institute Genome Sequencing Center for Infectious Disease"/>
            <person name="Wu L."/>
            <person name="Ma J."/>
        </authorList>
    </citation>
    <scope>NUCLEOTIDE SEQUENCE [LARGE SCALE GENOMIC DNA]</scope>
    <source>
        <strain evidence="2">CCM 8749</strain>
    </source>
</reference>
<sequence>MTHKTIGLEAIVVQAEGQLVSDMDGDKVMMSIRSGKYYNLGPVGGRIWELIASPTPVTRLVESLLAEYDIEQSVCEAEVLSFLQLLANEQLIEMESQLNSV</sequence>
<comment type="caution">
    <text evidence="1">The sequence shown here is derived from an EMBL/GenBank/DDBJ whole genome shotgun (WGS) entry which is preliminary data.</text>
</comment>